<evidence type="ECO:0000313" key="2">
    <source>
        <dbReference type="Proteomes" id="UP000574761"/>
    </source>
</evidence>
<dbReference type="Gene3D" id="1.10.3210.10">
    <property type="entry name" value="Hypothetical protein af1432"/>
    <property type="match status" value="1"/>
</dbReference>
<keyword evidence="2" id="KW-1185">Reference proteome</keyword>
<comment type="caution">
    <text evidence="1">The sequence shown here is derived from an EMBL/GenBank/DDBJ whole genome shotgun (WGS) entry which is preliminary data.</text>
</comment>
<organism evidence="1 2">
    <name type="scientific">Mycoplana azooxidifex</name>
    <dbReference type="NCBI Taxonomy" id="1636188"/>
    <lineage>
        <taxon>Bacteria</taxon>
        <taxon>Pseudomonadati</taxon>
        <taxon>Pseudomonadota</taxon>
        <taxon>Alphaproteobacteria</taxon>
        <taxon>Hyphomicrobiales</taxon>
        <taxon>Rhizobiaceae</taxon>
        <taxon>Mycoplana</taxon>
    </lineage>
</organism>
<evidence type="ECO:0008006" key="3">
    <source>
        <dbReference type="Google" id="ProtNLM"/>
    </source>
</evidence>
<sequence length="182" mass="20800">MVERGDWLQTFTGKQFYLLDPRPEDVCIEDIAHALSLLCRYAGHCTTFYSVAEHSLLVESKMKTDDARMRLGALLHDAAEAYLVDIPRPLKGHIPPYGQIELNVEVAIAEKFDLYWPIKQASIGALDNRILLDERAQIMTPTNHDWNIEGKPLSVKVRGYHPQQAESLFLRRFNELWGALNP</sequence>
<proteinExistence type="predicted"/>
<dbReference type="AlphaFoldDB" id="A0A7W6DBA5"/>
<accession>A0A7W6DBA5</accession>
<protein>
    <recommendedName>
        <fullName evidence="3">Phosphohydrolase</fullName>
    </recommendedName>
</protein>
<reference evidence="1 2" key="1">
    <citation type="submission" date="2020-08" db="EMBL/GenBank/DDBJ databases">
        <title>Genomic Encyclopedia of Type Strains, Phase IV (KMG-IV): sequencing the most valuable type-strain genomes for metagenomic binning, comparative biology and taxonomic classification.</title>
        <authorList>
            <person name="Goeker M."/>
        </authorList>
    </citation>
    <scope>NUCLEOTIDE SEQUENCE [LARGE SCALE GENOMIC DNA]</scope>
    <source>
        <strain evidence="1 2">DSM 100211</strain>
    </source>
</reference>
<name>A0A7W6DBA5_9HYPH</name>
<evidence type="ECO:0000313" key="1">
    <source>
        <dbReference type="EMBL" id="MBB3980136.1"/>
    </source>
</evidence>
<dbReference type="RefSeq" id="WP_183808285.1">
    <property type="nucleotide sequence ID" value="NZ_JACIEE010000015.1"/>
</dbReference>
<dbReference type="EMBL" id="JACIEE010000015">
    <property type="protein sequence ID" value="MBB3980136.1"/>
    <property type="molecule type" value="Genomic_DNA"/>
</dbReference>
<gene>
    <name evidence="1" type="ORF">GGQ64_005383</name>
</gene>
<dbReference type="Proteomes" id="UP000574761">
    <property type="component" value="Unassembled WGS sequence"/>
</dbReference>
<dbReference type="SUPFAM" id="SSF109604">
    <property type="entry name" value="HD-domain/PDEase-like"/>
    <property type="match status" value="1"/>
</dbReference>